<dbReference type="InterPro" id="IPR029044">
    <property type="entry name" value="Nucleotide-diphossugar_trans"/>
</dbReference>
<evidence type="ECO:0000313" key="3">
    <source>
        <dbReference type="EMBL" id="MBU9724623.1"/>
    </source>
</evidence>
<feature type="domain" description="Glycosyltransferase 2-like" evidence="2">
    <location>
        <begin position="339"/>
        <end position="466"/>
    </location>
</feature>
<dbReference type="SUPFAM" id="SSF53448">
    <property type="entry name" value="Nucleotide-diphospho-sugar transferases"/>
    <property type="match status" value="1"/>
</dbReference>
<dbReference type="SUPFAM" id="SSF53756">
    <property type="entry name" value="UDP-Glycosyltransferase/glycogen phosphorylase"/>
    <property type="match status" value="1"/>
</dbReference>
<dbReference type="EC" id="2.4.-.-" evidence="3"/>
<keyword evidence="3" id="KW-0328">Glycosyltransferase</keyword>
<dbReference type="Gene3D" id="3.90.550.10">
    <property type="entry name" value="Spore Coat Polysaccharide Biosynthesis Protein SpsA, Chain A"/>
    <property type="match status" value="1"/>
</dbReference>
<evidence type="ECO:0000256" key="1">
    <source>
        <dbReference type="SAM" id="Coils"/>
    </source>
</evidence>
<organism evidence="3 4">
    <name type="scientific">Diplocloster modestus</name>
    <dbReference type="NCBI Taxonomy" id="2850322"/>
    <lineage>
        <taxon>Bacteria</taxon>
        <taxon>Bacillati</taxon>
        <taxon>Bacillota</taxon>
        <taxon>Clostridia</taxon>
        <taxon>Lachnospirales</taxon>
        <taxon>Lachnospiraceae</taxon>
        <taxon>Diplocloster</taxon>
    </lineage>
</organism>
<dbReference type="PANTHER" id="PTHR43179">
    <property type="entry name" value="RHAMNOSYLTRANSFERASE WBBL"/>
    <property type="match status" value="1"/>
</dbReference>
<dbReference type="PANTHER" id="PTHR43179:SF7">
    <property type="entry name" value="RHAMNOSYLTRANSFERASE WBBL"/>
    <property type="match status" value="1"/>
</dbReference>
<keyword evidence="4" id="KW-1185">Reference proteome</keyword>
<accession>A0ABS6K1M4</accession>
<evidence type="ECO:0000313" key="4">
    <source>
        <dbReference type="Proteomes" id="UP001314681"/>
    </source>
</evidence>
<dbReference type="Pfam" id="PF00535">
    <property type="entry name" value="Glycos_transf_2"/>
    <property type="match status" value="1"/>
</dbReference>
<dbReference type="EMBL" id="JAHQCX010000001">
    <property type="protein sequence ID" value="MBU9724623.1"/>
    <property type="molecule type" value="Genomic_DNA"/>
</dbReference>
<keyword evidence="3" id="KW-0808">Transferase</keyword>
<dbReference type="Pfam" id="PF13692">
    <property type="entry name" value="Glyco_trans_1_4"/>
    <property type="match status" value="1"/>
</dbReference>
<dbReference type="InterPro" id="IPR001173">
    <property type="entry name" value="Glyco_trans_2-like"/>
</dbReference>
<dbReference type="CDD" id="cd04186">
    <property type="entry name" value="GT_2_like_c"/>
    <property type="match status" value="1"/>
</dbReference>
<sequence length="964" mass="112790">MFGTNYNYNGKAVTVANIDMLFDNIIEIKGDSYCLDYEWVFKFPVPIDFLVYRCLTYFYNRYSYKIKKYCTREQFLNKFEIYTVDFFDSMETNFQKYVHGNNLEWIYTSNYIKETETLDELTSYEEEALRSRSRIIQLQNEEEERNEHLHKLDEEIEVLRSEVKNCYNQLDIAHKEQASSAIYTNELHQKIKSMEKEQKEQLKKIREIKEQEIEKRDNDIAFLNDLVHSKERIIDDQTLLIQNKDRYICDLELYTQKIQNSLFYKIAKLPKKVLSKIFPRDSRRRKILGYCKHALIHPINFINASSDSKNRILGDILIGRGYLEKGKAIFKYEENPLVSIIIPVYNQVTYTYNCLHSIIENTRDVTYEVIIADDVSSDATKHLKKLTENITIIRNNRNLGFLKNCNNAAEKARGKYILFLNNDTQVNDNWLSSLKNLIESDPKIGMVGSKLVYPDGRLQEAGGIIWSDGSGWNYGRMDDPNKPEYCYVKDVDYISGASIMIKKDLWQQIGGFDERYAPAYCEDSDLAFQVRDLGYRVVFQPLSIVTHYEGISNGTDVSQGIKQYQVENSVKFRNKWKKELEGQPEGPDSLFYARDRSNHKKTILVIDHYVPMYDRDAGSRTTYQYIKMFLQKGFNVKFIGDNYYPMQPYTSQLEQLGVEVLYGTWYAQNIFEWIGNNKEFIDFAYVTRPHIVIKYIDFLRDQTNIKIMYYGCDLAALRLRREYELTNQEEIREEAESWEEKEFYIMKKADVSYYPSYVEVDYIKGIDPSIHVKPFNIFAYDEFKKDLTLNFKDRKGLMFVGGFAHGPNIDAAIWFVTQVYPLIREKEKIPFYIVGSNPTDEVKALANDDVIVTGFVSDEELDRIYSNCKMAVVPLRYGAGVKGKVIEALYNGMPLVTTSIGAEGIVGASKVMEIVDGEREFAQSILRLYHRNDLLEKMSVNTQDFVKKYFSMDAVWESVGEDFR</sequence>
<feature type="coiled-coil region" evidence="1">
    <location>
        <begin position="121"/>
        <end position="219"/>
    </location>
</feature>
<evidence type="ECO:0000259" key="2">
    <source>
        <dbReference type="Pfam" id="PF00535"/>
    </source>
</evidence>
<gene>
    <name evidence="3" type="ORF">KTH90_01205</name>
</gene>
<reference evidence="3 4" key="1">
    <citation type="submission" date="2021-06" db="EMBL/GenBank/DDBJ databases">
        <title>Description of novel taxa of the family Lachnospiraceae.</title>
        <authorList>
            <person name="Chaplin A.V."/>
            <person name="Sokolova S.R."/>
            <person name="Pikina A.P."/>
            <person name="Korzhanova M."/>
            <person name="Belova V."/>
            <person name="Korostin D."/>
            <person name="Efimov B.A."/>
        </authorList>
    </citation>
    <scope>NUCLEOTIDE SEQUENCE [LARGE SCALE GENOMIC DNA]</scope>
    <source>
        <strain evidence="3 4">ASD4241</strain>
    </source>
</reference>
<protein>
    <submittedName>
        <fullName evidence="3">Glycosyltransferase</fullName>
        <ecNumber evidence="3">2.4.-.-</ecNumber>
    </submittedName>
</protein>
<dbReference type="Proteomes" id="UP001314681">
    <property type="component" value="Unassembled WGS sequence"/>
</dbReference>
<proteinExistence type="predicted"/>
<name>A0ABS6K1M4_9FIRM</name>
<dbReference type="Gene3D" id="3.40.50.2000">
    <property type="entry name" value="Glycogen Phosphorylase B"/>
    <property type="match status" value="1"/>
</dbReference>
<comment type="caution">
    <text evidence="3">The sequence shown here is derived from an EMBL/GenBank/DDBJ whole genome shotgun (WGS) entry which is preliminary data.</text>
</comment>
<dbReference type="GO" id="GO:0016757">
    <property type="term" value="F:glycosyltransferase activity"/>
    <property type="evidence" value="ECO:0007669"/>
    <property type="project" value="UniProtKB-KW"/>
</dbReference>
<keyword evidence="1" id="KW-0175">Coiled coil</keyword>
<dbReference type="CDD" id="cd03801">
    <property type="entry name" value="GT4_PimA-like"/>
    <property type="match status" value="1"/>
</dbReference>